<organism evidence="1 2">
    <name type="scientific">Melia azedarach</name>
    <name type="common">Chinaberry tree</name>
    <dbReference type="NCBI Taxonomy" id="155640"/>
    <lineage>
        <taxon>Eukaryota</taxon>
        <taxon>Viridiplantae</taxon>
        <taxon>Streptophyta</taxon>
        <taxon>Embryophyta</taxon>
        <taxon>Tracheophyta</taxon>
        <taxon>Spermatophyta</taxon>
        <taxon>Magnoliopsida</taxon>
        <taxon>eudicotyledons</taxon>
        <taxon>Gunneridae</taxon>
        <taxon>Pentapetalae</taxon>
        <taxon>rosids</taxon>
        <taxon>malvids</taxon>
        <taxon>Sapindales</taxon>
        <taxon>Meliaceae</taxon>
        <taxon>Melia</taxon>
    </lineage>
</organism>
<dbReference type="EMBL" id="CM051397">
    <property type="protein sequence ID" value="KAJ4721025.1"/>
    <property type="molecule type" value="Genomic_DNA"/>
</dbReference>
<keyword evidence="2" id="KW-1185">Reference proteome</keyword>
<accession>A0ACC1YBR5</accession>
<evidence type="ECO:0000313" key="2">
    <source>
        <dbReference type="Proteomes" id="UP001164539"/>
    </source>
</evidence>
<sequence length="137" mass="15240">MKRLTSEEMQRRRAQGLCFNYDKFSSGRKCKDPQLLLLEGNISDGSKGSNNKIIEADTDLSFDVEISLHALTAWTATKTMRFTAKIGHYEVIVLIDGGSTHNFISDKVAALLRLPVMPTEPFNVRVANGPPLKCQGR</sequence>
<evidence type="ECO:0000313" key="1">
    <source>
        <dbReference type="EMBL" id="KAJ4721025.1"/>
    </source>
</evidence>
<name>A0ACC1YBR5_MELAZ</name>
<dbReference type="Proteomes" id="UP001164539">
    <property type="component" value="Chromosome 4"/>
</dbReference>
<reference evidence="1 2" key="1">
    <citation type="journal article" date="2023" name="Science">
        <title>Complex scaffold remodeling in plant triterpene biosynthesis.</title>
        <authorList>
            <person name="De La Pena R."/>
            <person name="Hodgson H."/>
            <person name="Liu J.C."/>
            <person name="Stephenson M.J."/>
            <person name="Martin A.C."/>
            <person name="Owen C."/>
            <person name="Harkess A."/>
            <person name="Leebens-Mack J."/>
            <person name="Jimenez L.E."/>
            <person name="Osbourn A."/>
            <person name="Sattely E.S."/>
        </authorList>
    </citation>
    <scope>NUCLEOTIDE SEQUENCE [LARGE SCALE GENOMIC DNA]</scope>
    <source>
        <strain evidence="2">cv. JPN11</strain>
        <tissue evidence="1">Leaf</tissue>
    </source>
</reference>
<comment type="caution">
    <text evidence="1">The sequence shown here is derived from an EMBL/GenBank/DDBJ whole genome shotgun (WGS) entry which is preliminary data.</text>
</comment>
<proteinExistence type="predicted"/>
<gene>
    <name evidence="1" type="ORF">OWV82_008754</name>
</gene>
<protein>
    <submittedName>
        <fullName evidence="1">Transposon Ty3-G Gag-Pol polyprotein</fullName>
    </submittedName>
</protein>